<evidence type="ECO:0000259" key="11">
    <source>
        <dbReference type="Pfam" id="PF05547"/>
    </source>
</evidence>
<dbReference type="EMBL" id="SOCE01000001">
    <property type="protein sequence ID" value="TDU90076.1"/>
    <property type="molecule type" value="Genomic_DNA"/>
</dbReference>
<evidence type="ECO:0000256" key="1">
    <source>
        <dbReference type="ARBA" id="ARBA00001947"/>
    </source>
</evidence>
<dbReference type="Pfam" id="PF05547">
    <property type="entry name" value="Peptidase_M6"/>
    <property type="match status" value="1"/>
</dbReference>
<dbReference type="InterPro" id="IPR012300">
    <property type="entry name" value="Pept_M6_InhA"/>
</dbReference>
<evidence type="ECO:0000256" key="8">
    <source>
        <dbReference type="ARBA" id="ARBA00022833"/>
    </source>
</evidence>
<dbReference type="PANTHER" id="PTHR13062:SF12">
    <property type="entry name" value="ALPHA-2-MACROGLOBULIN DOMAIN-CONTAINING PROTEIN"/>
    <property type="match status" value="1"/>
</dbReference>
<feature type="compositionally biased region" description="Low complexity" evidence="10">
    <location>
        <begin position="30"/>
        <end position="45"/>
    </location>
</feature>
<dbReference type="Pfam" id="PF20774">
    <property type="entry name" value="InhA-like_VEG"/>
    <property type="match status" value="1"/>
</dbReference>
<evidence type="ECO:0000259" key="12">
    <source>
        <dbReference type="Pfam" id="PF20774"/>
    </source>
</evidence>
<dbReference type="PANTHER" id="PTHR13062">
    <property type="entry name" value="COLLAGENASE"/>
    <property type="match status" value="1"/>
</dbReference>
<keyword evidence="9" id="KW-0482">Metalloprotease</keyword>
<evidence type="ECO:0000256" key="4">
    <source>
        <dbReference type="ARBA" id="ARBA00022670"/>
    </source>
</evidence>
<dbReference type="AlphaFoldDB" id="A0A4R7TEX0"/>
<dbReference type="NCBIfam" id="TIGR03296">
    <property type="entry name" value="M6dom_TIGR03296"/>
    <property type="match status" value="1"/>
</dbReference>
<sequence>MRLKPARTTALGVLGVALVAGLGQLPQSVASPAPADGTAPTGPAAVKAGPDELPNALEDKRRDLRQEAMTDVLTGAAKIEKRGTSKVVKVGREIAAPAARDARGKLKSARIGKNQYVELAREKTDKIFVILAEFGNQRHPDFPDKDTDPNTAGPSTYDGPVHNAIPAPDRTKDNSTVWQADYSPAHYRDLYFGKGDSVKTYYEKQSSGRYSVDGTVSDWVKVPYNEARYGRSNGTPCADNICSNTWNLIADAVNQWVADQQKAGKTDDQIKATLKSYDQWDRYDYDGDGDFNEPDGYIDHFQIVHAGGDQANGDPHQGEDAIWSHRWYAFQNNSSGPSANKLGGVQIGSTGLWIGDYTIQPENGGMSVFAHEYGHDLGLPDHYDTSGRPSQNPVNWWSVMAQNRAGAKGDIGIGLKPQDMGTWDKLQLGWLDYETVKAGQTRSVDLGPHEFNTKKAQGVVVVLPKKKVTTQLAKPVTGAKSWWSGTGDKLNNTLSRKVTLPAGSSSLTFQANWKIEDCGPDPCDYAYVEVNDGSGWKAVPGSITKAAEANGIDGDSQGWKPAEFDLSAFAGKTIDLRFRYATDAATHGLGFFADDIKLTAGGQTLVDDGAENGANGWTATGFQAAGESVTNEYDNFYLASNYTYSSFNKYLKYGPYSFVGTPRPDWVEHYPYEDGLLVSYWDTSQNNNETAVHPGEGQWLPIDANPTLRVNLKGAFWKTSVQSYDSTFGLQKSDSFSLTVNGQKNYIRGADAVPVFDDRKDFWSADVPSYGVKVPHVGVKIRVVTQQGTSMRILISK</sequence>
<keyword evidence="5" id="KW-0479">Metal-binding</keyword>
<proteinExistence type="predicted"/>
<gene>
    <name evidence="13" type="ORF">EV138_3659</name>
</gene>
<dbReference type="GO" id="GO:0008237">
    <property type="term" value="F:metallopeptidase activity"/>
    <property type="evidence" value="ECO:0007669"/>
    <property type="project" value="UniProtKB-KW"/>
</dbReference>
<dbReference type="RefSeq" id="WP_133980040.1">
    <property type="nucleotide sequence ID" value="NZ_SOCE01000001.1"/>
</dbReference>
<evidence type="ECO:0000256" key="9">
    <source>
        <dbReference type="ARBA" id="ARBA00023049"/>
    </source>
</evidence>
<dbReference type="OrthoDB" id="275270at2"/>
<evidence type="ECO:0000313" key="14">
    <source>
        <dbReference type="Proteomes" id="UP000295151"/>
    </source>
</evidence>
<feature type="compositionally biased region" description="Basic and acidic residues" evidence="10">
    <location>
        <begin position="138"/>
        <end position="148"/>
    </location>
</feature>
<comment type="subcellular location">
    <subcellularLocation>
        <location evidence="2">Secreted</location>
    </subcellularLocation>
</comment>
<evidence type="ECO:0000313" key="13">
    <source>
        <dbReference type="EMBL" id="TDU90076.1"/>
    </source>
</evidence>
<accession>A0A4R7TEX0</accession>
<keyword evidence="4" id="KW-0645">Protease</keyword>
<keyword evidence="6" id="KW-0732">Signal</keyword>
<keyword evidence="7" id="KW-0378">Hydrolase</keyword>
<dbReference type="GO" id="GO:0005576">
    <property type="term" value="C:extracellular region"/>
    <property type="evidence" value="ECO:0007669"/>
    <property type="project" value="UniProtKB-SubCell"/>
</dbReference>
<evidence type="ECO:0000256" key="2">
    <source>
        <dbReference type="ARBA" id="ARBA00004613"/>
    </source>
</evidence>
<dbReference type="SUPFAM" id="SSF55486">
    <property type="entry name" value="Metalloproteases ('zincins'), catalytic domain"/>
    <property type="match status" value="1"/>
</dbReference>
<comment type="caution">
    <text evidence="13">The sequence shown here is derived from an EMBL/GenBank/DDBJ whole genome shotgun (WGS) entry which is preliminary data.</text>
</comment>
<reference evidence="13 14" key="1">
    <citation type="submission" date="2019-03" db="EMBL/GenBank/DDBJ databases">
        <title>Genomic Encyclopedia of Type Strains, Phase III (KMG-III): the genomes of soil and plant-associated and newly described type strains.</title>
        <authorList>
            <person name="Whitman W."/>
        </authorList>
    </citation>
    <scope>NUCLEOTIDE SEQUENCE [LARGE SCALE GENOMIC DNA]</scope>
    <source>
        <strain evidence="13 14">VKM Ac-2575</strain>
    </source>
</reference>
<evidence type="ECO:0000256" key="3">
    <source>
        <dbReference type="ARBA" id="ARBA00022525"/>
    </source>
</evidence>
<dbReference type="Proteomes" id="UP000295151">
    <property type="component" value="Unassembled WGS sequence"/>
</dbReference>
<name>A0A4R7TEX0_9ACTN</name>
<dbReference type="Pfam" id="PF20773">
    <property type="entry name" value="InhA-like_MAM"/>
    <property type="match status" value="1"/>
</dbReference>
<feature type="domain" description="Immune inhibitor A-like metallopeptidase VEG" evidence="12">
    <location>
        <begin position="630"/>
        <end position="787"/>
    </location>
</feature>
<comment type="cofactor">
    <cofactor evidence="1">
        <name>Zn(2+)</name>
        <dbReference type="ChEBI" id="CHEBI:29105"/>
    </cofactor>
</comment>
<feature type="region of interest" description="Disordered" evidence="10">
    <location>
        <begin position="138"/>
        <end position="175"/>
    </location>
</feature>
<dbReference type="InterPro" id="IPR048665">
    <property type="entry name" value="InhA-like_VEG"/>
</dbReference>
<feature type="domain" description="Peptidase M6-like" evidence="11">
    <location>
        <begin position="114"/>
        <end position="430"/>
    </location>
</feature>
<evidence type="ECO:0000256" key="6">
    <source>
        <dbReference type="ARBA" id="ARBA00022729"/>
    </source>
</evidence>
<protein>
    <submittedName>
        <fullName evidence="13">Immune inhibitor A</fullName>
    </submittedName>
</protein>
<evidence type="ECO:0000256" key="7">
    <source>
        <dbReference type="ARBA" id="ARBA00022801"/>
    </source>
</evidence>
<keyword evidence="8" id="KW-0862">Zinc</keyword>
<keyword evidence="14" id="KW-1185">Reference proteome</keyword>
<dbReference type="InterPro" id="IPR008757">
    <property type="entry name" value="Peptidase_M6-like_domain"/>
</dbReference>
<dbReference type="PIRSF" id="PIRSF007519">
    <property type="entry name" value="Protease_InhA"/>
    <property type="match status" value="1"/>
</dbReference>
<keyword evidence="3" id="KW-0964">Secreted</keyword>
<evidence type="ECO:0000256" key="5">
    <source>
        <dbReference type="ARBA" id="ARBA00022723"/>
    </source>
</evidence>
<dbReference type="GO" id="GO:0046872">
    <property type="term" value="F:metal ion binding"/>
    <property type="evidence" value="ECO:0007669"/>
    <property type="project" value="UniProtKB-KW"/>
</dbReference>
<evidence type="ECO:0000256" key="10">
    <source>
        <dbReference type="SAM" id="MobiDB-lite"/>
    </source>
</evidence>
<feature type="region of interest" description="Disordered" evidence="10">
    <location>
        <begin position="30"/>
        <end position="54"/>
    </location>
</feature>
<organism evidence="13 14">
    <name type="scientific">Kribbella voronezhensis</name>
    <dbReference type="NCBI Taxonomy" id="2512212"/>
    <lineage>
        <taxon>Bacteria</taxon>
        <taxon>Bacillati</taxon>
        <taxon>Actinomycetota</taxon>
        <taxon>Actinomycetes</taxon>
        <taxon>Propionibacteriales</taxon>
        <taxon>Kribbellaceae</taxon>
        <taxon>Kribbella</taxon>
    </lineage>
</organism>
<dbReference type="GO" id="GO:0006508">
    <property type="term" value="P:proteolysis"/>
    <property type="evidence" value="ECO:0007669"/>
    <property type="project" value="UniProtKB-KW"/>
</dbReference>